<name>A0ABR2ZJM4_9AGAR</name>
<dbReference type="Proteomes" id="UP001437256">
    <property type="component" value="Unassembled WGS sequence"/>
</dbReference>
<comment type="caution">
    <text evidence="2">The sequence shown here is derived from an EMBL/GenBank/DDBJ whole genome shotgun (WGS) entry which is preliminary data.</text>
</comment>
<proteinExistence type="predicted"/>
<feature type="region of interest" description="Disordered" evidence="1">
    <location>
        <begin position="198"/>
        <end position="238"/>
    </location>
</feature>
<sequence length="371" mass="41079">MAHIVGLPVSQNSTSESTFNSSSSADNDASNVHSGSRWDQDRKKRTNAAKKKQPTAGGEQPKPTDIPHPVFLQVRMIQGMRVSAPSLAKAAEVAIRMKRAVESSDALLKDLNVHFKYFLRAAFDELCDVEEVIEARGSGRGVEMTEALRMVETTMEGVEKYFHTVAERTYVWHARNEHLVIEELKGSKKCLREAVELVKSAPPPPPEEPAPTPSAADSNSRHRRRDSDDENRSALPPGEFAAYNIHTGEKTYYFQVSDTDSGTTIVTYQVVLGFSSPFESENHGDWCDPPTSDETGGTKAKIYGWNGPPSKDDSITPELRESWTNWLKRQSEEIGARLQARKTQNANYAGDKTIDNVIQLPDGSTANPIMC</sequence>
<dbReference type="EMBL" id="JBBXMP010000144">
    <property type="protein sequence ID" value="KAL0061201.1"/>
    <property type="molecule type" value="Genomic_DNA"/>
</dbReference>
<feature type="region of interest" description="Disordered" evidence="1">
    <location>
        <begin position="1"/>
        <end position="67"/>
    </location>
</feature>
<evidence type="ECO:0000256" key="1">
    <source>
        <dbReference type="SAM" id="MobiDB-lite"/>
    </source>
</evidence>
<feature type="compositionally biased region" description="Low complexity" evidence="1">
    <location>
        <begin position="10"/>
        <end position="31"/>
    </location>
</feature>
<feature type="compositionally biased region" description="Pro residues" evidence="1">
    <location>
        <begin position="201"/>
        <end position="212"/>
    </location>
</feature>
<evidence type="ECO:0000313" key="3">
    <source>
        <dbReference type="Proteomes" id="UP001437256"/>
    </source>
</evidence>
<evidence type="ECO:0000313" key="2">
    <source>
        <dbReference type="EMBL" id="KAL0061201.1"/>
    </source>
</evidence>
<accession>A0ABR2ZJM4</accession>
<organism evidence="2 3">
    <name type="scientific">Marasmius tenuissimus</name>
    <dbReference type="NCBI Taxonomy" id="585030"/>
    <lineage>
        <taxon>Eukaryota</taxon>
        <taxon>Fungi</taxon>
        <taxon>Dikarya</taxon>
        <taxon>Basidiomycota</taxon>
        <taxon>Agaricomycotina</taxon>
        <taxon>Agaricomycetes</taxon>
        <taxon>Agaricomycetidae</taxon>
        <taxon>Agaricales</taxon>
        <taxon>Marasmiineae</taxon>
        <taxon>Marasmiaceae</taxon>
        <taxon>Marasmius</taxon>
    </lineage>
</organism>
<keyword evidence="3" id="KW-1185">Reference proteome</keyword>
<protein>
    <submittedName>
        <fullName evidence="2">Uncharacterized protein</fullName>
    </submittedName>
</protein>
<reference evidence="2 3" key="1">
    <citation type="submission" date="2024-05" db="EMBL/GenBank/DDBJ databases">
        <title>A draft genome resource for the thread blight pathogen Marasmius tenuissimus strain MS-2.</title>
        <authorList>
            <person name="Yulfo-Soto G.E."/>
            <person name="Baruah I.K."/>
            <person name="Amoako-Attah I."/>
            <person name="Bukari Y."/>
            <person name="Meinhardt L.W."/>
            <person name="Bailey B.A."/>
            <person name="Cohen S.P."/>
        </authorList>
    </citation>
    <scope>NUCLEOTIDE SEQUENCE [LARGE SCALE GENOMIC DNA]</scope>
    <source>
        <strain evidence="2 3">MS-2</strain>
    </source>
</reference>
<gene>
    <name evidence="2" type="ORF">AAF712_011960</name>
</gene>
<feature type="compositionally biased region" description="Basic residues" evidence="1">
    <location>
        <begin position="43"/>
        <end position="53"/>
    </location>
</feature>